<reference evidence="1" key="1">
    <citation type="submission" date="2023-10" db="EMBL/GenBank/DDBJ databases">
        <authorList>
            <person name="Hackl T."/>
        </authorList>
    </citation>
    <scope>NUCLEOTIDE SEQUENCE</scope>
</reference>
<evidence type="ECO:0000313" key="2">
    <source>
        <dbReference type="Proteomes" id="UP001295740"/>
    </source>
</evidence>
<protein>
    <submittedName>
        <fullName evidence="1">Uu.00g086890.m01.CDS01</fullName>
    </submittedName>
</protein>
<dbReference type="PANTHER" id="PTHR37844:SF2">
    <property type="entry name" value="SER_THR PROTEIN PHOSPHATASE SUPERFAMILY (AFU_ORTHOLOGUE AFUA_1G14840)"/>
    <property type="match status" value="1"/>
</dbReference>
<comment type="caution">
    <text evidence="1">The sequence shown here is derived from an EMBL/GenBank/DDBJ whole genome shotgun (WGS) entry which is preliminary data.</text>
</comment>
<dbReference type="PANTHER" id="PTHR37844">
    <property type="entry name" value="SER/THR PROTEIN PHOSPHATASE SUPERFAMILY (AFU_ORTHOLOGUE AFUA_1G14840)"/>
    <property type="match status" value="1"/>
</dbReference>
<dbReference type="Gene3D" id="3.60.21.10">
    <property type="match status" value="1"/>
</dbReference>
<dbReference type="AlphaFoldDB" id="A0AAI8YK27"/>
<proteinExistence type="predicted"/>
<dbReference type="InterPro" id="IPR029052">
    <property type="entry name" value="Metallo-depent_PP-like"/>
</dbReference>
<organism evidence="1 2">
    <name type="scientific">Anthostomella pinea</name>
    <dbReference type="NCBI Taxonomy" id="933095"/>
    <lineage>
        <taxon>Eukaryota</taxon>
        <taxon>Fungi</taxon>
        <taxon>Dikarya</taxon>
        <taxon>Ascomycota</taxon>
        <taxon>Pezizomycotina</taxon>
        <taxon>Sordariomycetes</taxon>
        <taxon>Xylariomycetidae</taxon>
        <taxon>Xylariales</taxon>
        <taxon>Xylariaceae</taxon>
        <taxon>Anthostomella</taxon>
    </lineage>
</organism>
<dbReference type="EMBL" id="CAUWAG010000010">
    <property type="protein sequence ID" value="CAJ2507503.1"/>
    <property type="molecule type" value="Genomic_DNA"/>
</dbReference>
<accession>A0AAI8YK27</accession>
<gene>
    <name evidence="1" type="ORF">KHLLAP_LOCUS7971</name>
</gene>
<evidence type="ECO:0000313" key="1">
    <source>
        <dbReference type="EMBL" id="CAJ2507503.1"/>
    </source>
</evidence>
<dbReference type="SUPFAM" id="SSF56300">
    <property type="entry name" value="Metallo-dependent phosphatases"/>
    <property type="match status" value="1"/>
</dbReference>
<name>A0AAI8YK27_9PEZI</name>
<sequence length="265" mass="29737">MKGFLQSITGRLNRPSGLHLQLLSDLHLEVAQQYSTFTFPAVAPFLLLAGDIGRLIDYAGYLVFLEAQVARAQELSEEPSLVGRLILLNKTRWDDPASRLTILGCTLWSAIPLDIRDIVKSKVSDFKKIDGWTVEKHDHTHAEEAEWLRKQVSEVTSQEGDSGRKLIVVTHHAPCMQGTSRPADSANPWTPAFATDLVGHEEWRGINTWVFGHMHYSTDLVRDGIRVVANQRGYVLPGSAAYEAESDRRKKRGKHDFEPSMVIVI</sequence>
<keyword evidence="2" id="KW-1185">Reference proteome</keyword>
<dbReference type="Proteomes" id="UP001295740">
    <property type="component" value="Unassembled WGS sequence"/>
</dbReference>